<dbReference type="InterPro" id="IPR023214">
    <property type="entry name" value="HAD_sf"/>
</dbReference>
<proteinExistence type="predicted"/>
<reference evidence="1" key="1">
    <citation type="submission" date="2018-05" db="EMBL/GenBank/DDBJ databases">
        <authorList>
            <person name="Lanie J.A."/>
            <person name="Ng W.-L."/>
            <person name="Kazmierczak K.M."/>
            <person name="Andrzejewski T.M."/>
            <person name="Davidsen T.M."/>
            <person name="Wayne K.J."/>
            <person name="Tettelin H."/>
            <person name="Glass J.I."/>
            <person name="Rusch D."/>
            <person name="Podicherti R."/>
            <person name="Tsui H.-C.T."/>
            <person name="Winkler M.E."/>
        </authorList>
    </citation>
    <scope>NUCLEOTIDE SEQUENCE</scope>
</reference>
<organism evidence="1">
    <name type="scientific">marine metagenome</name>
    <dbReference type="NCBI Taxonomy" id="408172"/>
    <lineage>
        <taxon>unclassified sequences</taxon>
        <taxon>metagenomes</taxon>
        <taxon>ecological metagenomes</taxon>
    </lineage>
</organism>
<dbReference type="Pfam" id="PF13419">
    <property type="entry name" value="HAD_2"/>
    <property type="match status" value="1"/>
</dbReference>
<dbReference type="GO" id="GO:0050308">
    <property type="term" value="F:sugar-phosphatase activity"/>
    <property type="evidence" value="ECO:0007669"/>
    <property type="project" value="TreeGrafter"/>
</dbReference>
<dbReference type="InterPro" id="IPR041492">
    <property type="entry name" value="HAD_2"/>
</dbReference>
<dbReference type="SUPFAM" id="SSF56784">
    <property type="entry name" value="HAD-like"/>
    <property type="match status" value="1"/>
</dbReference>
<dbReference type="PANTHER" id="PTHR43481">
    <property type="entry name" value="FRUCTOSE-1-PHOSPHATE PHOSPHATASE"/>
    <property type="match status" value="1"/>
</dbReference>
<dbReference type="InterPro" id="IPR051806">
    <property type="entry name" value="HAD-like_SPP"/>
</dbReference>
<name>A0A382YQY4_9ZZZZ</name>
<dbReference type="Gene3D" id="3.40.50.1000">
    <property type="entry name" value="HAD superfamily/HAD-like"/>
    <property type="match status" value="1"/>
</dbReference>
<evidence type="ECO:0000313" key="1">
    <source>
        <dbReference type="EMBL" id="SVD85716.1"/>
    </source>
</evidence>
<accession>A0A382YQY4</accession>
<gene>
    <name evidence="1" type="ORF">METZ01_LOCUS438570</name>
</gene>
<dbReference type="EMBL" id="UINC01177860">
    <property type="protein sequence ID" value="SVD85716.1"/>
    <property type="molecule type" value="Genomic_DNA"/>
</dbReference>
<dbReference type="AlphaFoldDB" id="A0A382YQY4"/>
<dbReference type="InterPro" id="IPR006439">
    <property type="entry name" value="HAD-SF_hydro_IA"/>
</dbReference>
<dbReference type="PANTHER" id="PTHR43481:SF4">
    <property type="entry name" value="GLYCEROL-1-PHOSPHATE PHOSPHOHYDROLASE 1-RELATED"/>
    <property type="match status" value="1"/>
</dbReference>
<protein>
    <submittedName>
        <fullName evidence="1">Uncharacterized protein</fullName>
    </submittedName>
</protein>
<dbReference type="NCBIfam" id="TIGR01509">
    <property type="entry name" value="HAD-SF-IA-v3"/>
    <property type="match status" value="1"/>
</dbReference>
<dbReference type="InterPro" id="IPR036412">
    <property type="entry name" value="HAD-like_sf"/>
</dbReference>
<sequence>MACEQHDLSGFFSGAVCTEDVSNGKPDPEVFLKAAALAKAEPQNCVVLEDSTHGIIAARRGGMKGLGLATTRDKKDLLEAGADLVVDNPSKLSIGLLESLFQS</sequence>